<dbReference type="AlphaFoldDB" id="A0A3N1D3A5"/>
<dbReference type="RefSeq" id="WP_123667221.1">
    <property type="nucleotide sequence ID" value="NZ_RJKE01000001.1"/>
</dbReference>
<comment type="caution">
    <text evidence="4">The sequence shown here is derived from an EMBL/GenBank/DDBJ whole genome shotgun (WGS) entry which is preliminary data.</text>
</comment>
<keyword evidence="5" id="KW-1185">Reference proteome</keyword>
<dbReference type="SUPFAM" id="SSF54427">
    <property type="entry name" value="NTF2-like"/>
    <property type="match status" value="1"/>
</dbReference>
<accession>A0A3N1D3A5</accession>
<dbReference type="GO" id="GO:0019380">
    <property type="term" value="P:3-phenylpropionate catabolic process"/>
    <property type="evidence" value="ECO:0007669"/>
    <property type="project" value="TreeGrafter"/>
</dbReference>
<dbReference type="Proteomes" id="UP000272400">
    <property type="component" value="Unassembled WGS sequence"/>
</dbReference>
<organism evidence="4 5">
    <name type="scientific">Actinocorallia herbida</name>
    <dbReference type="NCBI Taxonomy" id="58109"/>
    <lineage>
        <taxon>Bacteria</taxon>
        <taxon>Bacillati</taxon>
        <taxon>Actinomycetota</taxon>
        <taxon>Actinomycetes</taxon>
        <taxon>Streptosporangiales</taxon>
        <taxon>Thermomonosporaceae</taxon>
        <taxon>Actinocorallia</taxon>
    </lineage>
</organism>
<dbReference type="OrthoDB" id="3212009at2"/>
<name>A0A3N1D3A5_9ACTN</name>
<dbReference type="PANTHER" id="PTHR41534">
    <property type="entry name" value="BLR3401 PROTEIN"/>
    <property type="match status" value="1"/>
</dbReference>
<dbReference type="Pfam" id="PF00866">
    <property type="entry name" value="Ring_hydroxyl_B"/>
    <property type="match status" value="1"/>
</dbReference>
<evidence type="ECO:0000256" key="1">
    <source>
        <dbReference type="ARBA" id="ARBA00009570"/>
    </source>
</evidence>
<protein>
    <submittedName>
        <fullName evidence="4">3-phenylpropionate/cinnamic acid dioxygenase small subunit</fullName>
    </submittedName>
</protein>
<keyword evidence="4" id="KW-0223">Dioxygenase</keyword>
<dbReference type="GO" id="GO:0051213">
    <property type="term" value="F:dioxygenase activity"/>
    <property type="evidence" value="ECO:0007669"/>
    <property type="project" value="UniProtKB-KW"/>
</dbReference>
<reference evidence="4 5" key="1">
    <citation type="submission" date="2018-11" db="EMBL/GenBank/DDBJ databases">
        <title>Sequencing the genomes of 1000 actinobacteria strains.</title>
        <authorList>
            <person name="Klenk H.-P."/>
        </authorList>
    </citation>
    <scope>NUCLEOTIDE SEQUENCE [LARGE SCALE GENOMIC DNA]</scope>
    <source>
        <strain evidence="4 5">DSM 44254</strain>
    </source>
</reference>
<gene>
    <name evidence="4" type="ORF">EDD29_5655</name>
</gene>
<dbReference type="PANTHER" id="PTHR41534:SF2">
    <property type="entry name" value="3-PHENYLPROPIONATE_CINNAMIC ACID DIOXYGENASE SUBUNIT BETA"/>
    <property type="match status" value="1"/>
</dbReference>
<dbReference type="Gene3D" id="3.10.450.50">
    <property type="match status" value="1"/>
</dbReference>
<evidence type="ECO:0000313" key="4">
    <source>
        <dbReference type="EMBL" id="ROO88002.1"/>
    </source>
</evidence>
<dbReference type="InterPro" id="IPR000391">
    <property type="entry name" value="Rng_hydr_dOase-bsu"/>
</dbReference>
<dbReference type="EMBL" id="RJKE01000001">
    <property type="protein sequence ID" value="ROO88002.1"/>
    <property type="molecule type" value="Genomic_DNA"/>
</dbReference>
<evidence type="ECO:0000313" key="5">
    <source>
        <dbReference type="Proteomes" id="UP000272400"/>
    </source>
</evidence>
<comment type="similarity">
    <text evidence="1">Belongs to the bacterial ring-hydroxylating dioxygenase beta subunit family.</text>
</comment>
<keyword evidence="2" id="KW-0560">Oxidoreductase</keyword>
<evidence type="ECO:0000256" key="2">
    <source>
        <dbReference type="ARBA" id="ARBA00023002"/>
    </source>
</evidence>
<feature type="region of interest" description="Disordered" evidence="3">
    <location>
        <begin position="1"/>
        <end position="21"/>
    </location>
</feature>
<sequence length="189" mass="21555">MTETIEKPTQAPPQDFGKRVSSGDPRYAEVVDWLHDEAALLDEGHTIAWTKLLSEDIVYRVPVRQTRLRDDTAPQFADNMFHYDENHTTLTMKILRLATTASPWCENPVSRSRRLITNIRLFEGSAPEEFTVVSSLLITRSRHSEPHPRLMSGARQDVLRRDGDGFLLAARTLYMDQSTVGFPNLTVIF</sequence>
<proteinExistence type="inferred from homology"/>
<dbReference type="CDD" id="cd00667">
    <property type="entry name" value="ring_hydroxylating_dioxygenases_beta"/>
    <property type="match status" value="1"/>
</dbReference>
<dbReference type="InterPro" id="IPR032710">
    <property type="entry name" value="NTF2-like_dom_sf"/>
</dbReference>
<evidence type="ECO:0000256" key="3">
    <source>
        <dbReference type="SAM" id="MobiDB-lite"/>
    </source>
</evidence>